<dbReference type="PROSITE" id="PS50931">
    <property type="entry name" value="HTH_LYSR"/>
    <property type="match status" value="1"/>
</dbReference>
<evidence type="ECO:0000259" key="5">
    <source>
        <dbReference type="PROSITE" id="PS50931"/>
    </source>
</evidence>
<dbReference type="Proteomes" id="UP000184010">
    <property type="component" value="Unassembled WGS sequence"/>
</dbReference>
<sequence length="297" mass="34053">MEIKQIYYFTEVSKYGSFTQAAKMLFVTPQALSKSINNLEKEYNCRLFSRENNNLILSDIGRRLLPQAKALLEDYYAFDQRIKQLSEIENGYFRVAIVPDSLSILDINLFKKFRELYPQLNPDYLELPDRVVEEYLETGLVETCFHINTLPNQDEYESVLLCSSELCVITRGGNHCLDKKDHVTLKDLADKKIVTKGESFKAFELLEKAAQAENITLNYEIKTADTSLAFNMIASPGYVGTGPYAMYGVLEHTGDTAVPFSPSLPWNIYLSYKKYKPVSKPVQLFIKYIKENYSISD</sequence>
<dbReference type="PANTHER" id="PTHR30419:SF28">
    <property type="entry name" value="HTH-TYPE TRANSCRIPTIONAL REGULATOR BSDA"/>
    <property type="match status" value="1"/>
</dbReference>
<dbReference type="InterPro" id="IPR036390">
    <property type="entry name" value="WH_DNA-bd_sf"/>
</dbReference>
<dbReference type="GO" id="GO:0003677">
    <property type="term" value="F:DNA binding"/>
    <property type="evidence" value="ECO:0007669"/>
    <property type="project" value="UniProtKB-KW"/>
</dbReference>
<keyword evidence="2" id="KW-0805">Transcription regulation</keyword>
<dbReference type="Pfam" id="PF00126">
    <property type="entry name" value="HTH_1"/>
    <property type="match status" value="1"/>
</dbReference>
<dbReference type="InterPro" id="IPR005119">
    <property type="entry name" value="LysR_subst-bd"/>
</dbReference>
<name>A0A1M7RYP2_9FIRM</name>
<dbReference type="EMBL" id="FRDN01000003">
    <property type="protein sequence ID" value="SHN51449.1"/>
    <property type="molecule type" value="Genomic_DNA"/>
</dbReference>
<evidence type="ECO:0000256" key="3">
    <source>
        <dbReference type="ARBA" id="ARBA00023125"/>
    </source>
</evidence>
<dbReference type="InterPro" id="IPR050950">
    <property type="entry name" value="HTH-type_LysR_regulators"/>
</dbReference>
<proteinExistence type="inferred from homology"/>
<dbReference type="Gene3D" id="1.10.10.10">
    <property type="entry name" value="Winged helix-like DNA-binding domain superfamily/Winged helix DNA-binding domain"/>
    <property type="match status" value="1"/>
</dbReference>
<dbReference type="Pfam" id="PF03466">
    <property type="entry name" value="LysR_substrate"/>
    <property type="match status" value="1"/>
</dbReference>
<comment type="similarity">
    <text evidence="1">Belongs to the LysR transcriptional regulatory family.</text>
</comment>
<organism evidence="6 7">
    <name type="scientific">Desulfitobacterium chlororespirans DSM 11544</name>
    <dbReference type="NCBI Taxonomy" id="1121395"/>
    <lineage>
        <taxon>Bacteria</taxon>
        <taxon>Bacillati</taxon>
        <taxon>Bacillota</taxon>
        <taxon>Clostridia</taxon>
        <taxon>Eubacteriales</taxon>
        <taxon>Desulfitobacteriaceae</taxon>
        <taxon>Desulfitobacterium</taxon>
    </lineage>
</organism>
<evidence type="ECO:0000256" key="2">
    <source>
        <dbReference type="ARBA" id="ARBA00023015"/>
    </source>
</evidence>
<dbReference type="CDD" id="cd05466">
    <property type="entry name" value="PBP2_LTTR_substrate"/>
    <property type="match status" value="1"/>
</dbReference>
<dbReference type="GO" id="GO:0005829">
    <property type="term" value="C:cytosol"/>
    <property type="evidence" value="ECO:0007669"/>
    <property type="project" value="TreeGrafter"/>
</dbReference>
<dbReference type="InterPro" id="IPR036388">
    <property type="entry name" value="WH-like_DNA-bd_sf"/>
</dbReference>
<dbReference type="RefSeq" id="WP_072770931.1">
    <property type="nucleotide sequence ID" value="NZ_FRDN01000003.1"/>
</dbReference>
<dbReference type="STRING" id="1121395.SAMN02745215_00289"/>
<reference evidence="7" key="1">
    <citation type="submission" date="2016-12" db="EMBL/GenBank/DDBJ databases">
        <authorList>
            <person name="Varghese N."/>
            <person name="Submissions S."/>
        </authorList>
    </citation>
    <scope>NUCLEOTIDE SEQUENCE [LARGE SCALE GENOMIC DNA]</scope>
    <source>
        <strain evidence="7">DSM 11544</strain>
    </source>
</reference>
<accession>A0A1M7RYP2</accession>
<keyword evidence="7" id="KW-1185">Reference proteome</keyword>
<dbReference type="InterPro" id="IPR000847">
    <property type="entry name" value="LysR_HTH_N"/>
</dbReference>
<feature type="domain" description="HTH lysR-type" evidence="5">
    <location>
        <begin position="1"/>
        <end position="58"/>
    </location>
</feature>
<dbReference type="SUPFAM" id="SSF46785">
    <property type="entry name" value="Winged helix' DNA-binding domain"/>
    <property type="match status" value="1"/>
</dbReference>
<protein>
    <submittedName>
        <fullName evidence="6">Transcriptional regulator, LysR family</fullName>
    </submittedName>
</protein>
<evidence type="ECO:0000313" key="6">
    <source>
        <dbReference type="EMBL" id="SHN51449.1"/>
    </source>
</evidence>
<keyword evidence="4" id="KW-0804">Transcription</keyword>
<dbReference type="AlphaFoldDB" id="A0A1M7RYP2"/>
<dbReference type="PANTHER" id="PTHR30419">
    <property type="entry name" value="HTH-TYPE TRANSCRIPTIONAL REGULATOR YBHD"/>
    <property type="match status" value="1"/>
</dbReference>
<gene>
    <name evidence="6" type="ORF">SAMN02745215_00289</name>
</gene>
<evidence type="ECO:0000313" key="7">
    <source>
        <dbReference type="Proteomes" id="UP000184010"/>
    </source>
</evidence>
<dbReference type="SUPFAM" id="SSF53850">
    <property type="entry name" value="Periplasmic binding protein-like II"/>
    <property type="match status" value="1"/>
</dbReference>
<dbReference type="GO" id="GO:0003700">
    <property type="term" value="F:DNA-binding transcription factor activity"/>
    <property type="evidence" value="ECO:0007669"/>
    <property type="project" value="InterPro"/>
</dbReference>
<evidence type="ECO:0000256" key="1">
    <source>
        <dbReference type="ARBA" id="ARBA00009437"/>
    </source>
</evidence>
<keyword evidence="3" id="KW-0238">DNA-binding</keyword>
<dbReference type="Gene3D" id="3.40.190.290">
    <property type="match status" value="1"/>
</dbReference>
<evidence type="ECO:0000256" key="4">
    <source>
        <dbReference type="ARBA" id="ARBA00023163"/>
    </source>
</evidence>
<dbReference type="FunFam" id="1.10.10.10:FF:000001">
    <property type="entry name" value="LysR family transcriptional regulator"/>
    <property type="match status" value="1"/>
</dbReference>